<accession>A0A3N0GQP9</accession>
<comment type="similarity">
    <text evidence="1">Belongs to the sulfotransferase 1 family.</text>
</comment>
<organism evidence="4 5">
    <name type="scientific">Nocardioides pocheonensis</name>
    <dbReference type="NCBI Taxonomy" id="661485"/>
    <lineage>
        <taxon>Bacteria</taxon>
        <taxon>Bacillati</taxon>
        <taxon>Actinomycetota</taxon>
        <taxon>Actinomycetes</taxon>
        <taxon>Propionibacteriales</taxon>
        <taxon>Nocardioidaceae</taxon>
        <taxon>Nocardioides</taxon>
    </lineage>
</organism>
<dbReference type="InterPro" id="IPR000863">
    <property type="entry name" value="Sulfotransferase_dom"/>
</dbReference>
<dbReference type="Proteomes" id="UP000279994">
    <property type="component" value="Unassembled WGS sequence"/>
</dbReference>
<gene>
    <name evidence="4" type="ORF">EFL26_10110</name>
</gene>
<proteinExistence type="inferred from homology"/>
<evidence type="ECO:0000313" key="4">
    <source>
        <dbReference type="EMBL" id="RNM14813.1"/>
    </source>
</evidence>
<dbReference type="OrthoDB" id="9804504at2"/>
<dbReference type="SUPFAM" id="SSF52540">
    <property type="entry name" value="P-loop containing nucleoside triphosphate hydrolases"/>
    <property type="match status" value="1"/>
</dbReference>
<sequence length="290" mass="32700">MSAAPSARAREWATQAVQWNPARTAVKRGVHAYAAARGRGLQLTGRVPEIGNIFAASSPKAGSQWMKALFDHPVVRSHTGLFTLPQLDYQQTPHKRFPAGTFVPGIYAGYDEFLEIPRLRPRRVVYMFRDPRDLVVSGYYSAVKTHRPTHLAEVERVRDEIRALPFDEGLLLLIEDAAPRLREIETWVDVDDPDVASFRLEDVNADPRHWVALMLKHCGVSLSPDELETVLHDVSREALQARDLAQREAGSESHYRVDRKTFRDVFKPEHHAALEAIAPGLAERLGYPSD</sequence>
<feature type="domain" description="Sulfotransferase" evidence="3">
    <location>
        <begin position="53"/>
        <end position="263"/>
    </location>
</feature>
<dbReference type="GO" id="GO:0008146">
    <property type="term" value="F:sulfotransferase activity"/>
    <property type="evidence" value="ECO:0007669"/>
    <property type="project" value="InterPro"/>
</dbReference>
<dbReference type="Gene3D" id="3.40.50.300">
    <property type="entry name" value="P-loop containing nucleotide triphosphate hydrolases"/>
    <property type="match status" value="1"/>
</dbReference>
<evidence type="ECO:0000256" key="2">
    <source>
        <dbReference type="ARBA" id="ARBA00022679"/>
    </source>
</evidence>
<keyword evidence="5" id="KW-1185">Reference proteome</keyword>
<dbReference type="RefSeq" id="WP_123222776.1">
    <property type="nucleotide sequence ID" value="NZ_RJSF01000037.1"/>
</dbReference>
<reference evidence="4 5" key="1">
    <citation type="submission" date="2018-11" db="EMBL/GenBank/DDBJ databases">
        <authorList>
            <person name="Li F."/>
        </authorList>
    </citation>
    <scope>NUCLEOTIDE SEQUENCE [LARGE SCALE GENOMIC DNA]</scope>
    <source>
        <strain evidence="4 5">Gsoil 818</strain>
    </source>
</reference>
<dbReference type="InterPro" id="IPR027417">
    <property type="entry name" value="P-loop_NTPase"/>
</dbReference>
<protein>
    <recommendedName>
        <fullName evidence="3">Sulfotransferase domain-containing protein</fullName>
    </recommendedName>
</protein>
<dbReference type="AlphaFoldDB" id="A0A3N0GQP9"/>
<evidence type="ECO:0000259" key="3">
    <source>
        <dbReference type="Pfam" id="PF00685"/>
    </source>
</evidence>
<name>A0A3N0GQP9_9ACTN</name>
<keyword evidence="2" id="KW-0808">Transferase</keyword>
<dbReference type="Pfam" id="PF00685">
    <property type="entry name" value="Sulfotransfer_1"/>
    <property type="match status" value="1"/>
</dbReference>
<comment type="caution">
    <text evidence="4">The sequence shown here is derived from an EMBL/GenBank/DDBJ whole genome shotgun (WGS) entry which is preliminary data.</text>
</comment>
<dbReference type="PANTHER" id="PTHR11783">
    <property type="entry name" value="SULFOTRANSFERASE SULT"/>
    <property type="match status" value="1"/>
</dbReference>
<evidence type="ECO:0000256" key="1">
    <source>
        <dbReference type="ARBA" id="ARBA00005771"/>
    </source>
</evidence>
<dbReference type="EMBL" id="RJSF01000037">
    <property type="protein sequence ID" value="RNM14813.1"/>
    <property type="molecule type" value="Genomic_DNA"/>
</dbReference>
<evidence type="ECO:0000313" key="5">
    <source>
        <dbReference type="Proteomes" id="UP000279994"/>
    </source>
</evidence>